<organism evidence="1 2">
    <name type="scientific">Yersinia ruckeri</name>
    <dbReference type="NCBI Taxonomy" id="29486"/>
    <lineage>
        <taxon>Bacteria</taxon>
        <taxon>Pseudomonadati</taxon>
        <taxon>Pseudomonadota</taxon>
        <taxon>Gammaproteobacteria</taxon>
        <taxon>Enterobacterales</taxon>
        <taxon>Yersiniaceae</taxon>
        <taxon>Yersinia</taxon>
    </lineage>
</organism>
<sequence length="72" mass="8472">MQYEREFLSLSTSLSILRHEYRRIAQFSPQFILPSPQVKKECRFSGYPRPDYTQNRIGFSLTISVNIITIAM</sequence>
<dbReference type="Proteomes" id="UP000255169">
    <property type="component" value="Unassembled WGS sequence"/>
</dbReference>
<proteinExistence type="predicted"/>
<reference evidence="1 2" key="1">
    <citation type="submission" date="2018-06" db="EMBL/GenBank/DDBJ databases">
        <authorList>
            <consortium name="Pathogen Informatics"/>
            <person name="Doyle S."/>
        </authorList>
    </citation>
    <scope>NUCLEOTIDE SEQUENCE [LARGE SCALE GENOMIC DNA]</scope>
    <source>
        <strain evidence="1 2">NCTC10476</strain>
    </source>
</reference>
<evidence type="ECO:0000313" key="1">
    <source>
        <dbReference type="EMBL" id="SUP99421.1"/>
    </source>
</evidence>
<protein>
    <submittedName>
        <fullName evidence="1">Uncharacterized protein</fullName>
    </submittedName>
</protein>
<evidence type="ECO:0000313" key="2">
    <source>
        <dbReference type="Proteomes" id="UP000255169"/>
    </source>
</evidence>
<gene>
    <name evidence="1" type="ORF">NCTC10476_00651</name>
</gene>
<dbReference type="AlphaFoldDB" id="A0A380QL75"/>
<dbReference type="EMBL" id="UHJG01000001">
    <property type="protein sequence ID" value="SUP99421.1"/>
    <property type="molecule type" value="Genomic_DNA"/>
</dbReference>
<name>A0A380QL75_YERRU</name>
<accession>A0A380QL75</accession>
<keyword evidence="2" id="KW-1185">Reference proteome</keyword>